<dbReference type="PANTHER" id="PTHR13538:SF4">
    <property type="entry name" value="N-ALPHA-ACETYLTRANSFERASE 80"/>
    <property type="match status" value="1"/>
</dbReference>
<accession>A0A1X7TA90</accession>
<feature type="transmembrane region" description="Helical" evidence="8">
    <location>
        <begin position="798"/>
        <end position="816"/>
    </location>
</feature>
<dbReference type="InterPro" id="IPR016181">
    <property type="entry name" value="Acyl_CoA_acyltransferase"/>
</dbReference>
<dbReference type="InterPro" id="IPR036259">
    <property type="entry name" value="MFS_trans_sf"/>
</dbReference>
<evidence type="ECO:0008006" key="12">
    <source>
        <dbReference type="Google" id="ProtNLM"/>
    </source>
</evidence>
<dbReference type="Gene3D" id="3.40.630.30">
    <property type="match status" value="1"/>
</dbReference>
<evidence type="ECO:0000256" key="8">
    <source>
        <dbReference type="SAM" id="Phobius"/>
    </source>
</evidence>
<name>A0A1X7TA90_AMPQE</name>
<dbReference type="SUPFAM" id="SSF55729">
    <property type="entry name" value="Acyl-CoA N-acyltransferases (Nat)"/>
    <property type="match status" value="1"/>
</dbReference>
<evidence type="ECO:0000256" key="7">
    <source>
        <dbReference type="SAM" id="MobiDB-lite"/>
    </source>
</evidence>
<dbReference type="Pfam" id="PF04548">
    <property type="entry name" value="AIG1"/>
    <property type="match status" value="1"/>
</dbReference>
<feature type="region of interest" description="Disordered" evidence="7">
    <location>
        <begin position="305"/>
        <end position="336"/>
    </location>
</feature>
<evidence type="ECO:0000256" key="1">
    <source>
        <dbReference type="ARBA" id="ARBA00004141"/>
    </source>
</evidence>
<evidence type="ECO:0000313" key="11">
    <source>
        <dbReference type="EnsemblMetazoa" id="Aqu2.1.11471_001"/>
    </source>
</evidence>
<feature type="compositionally biased region" description="Basic and acidic residues" evidence="7">
    <location>
        <begin position="323"/>
        <end position="336"/>
    </location>
</feature>
<feature type="transmembrane region" description="Helical" evidence="8">
    <location>
        <begin position="867"/>
        <end position="890"/>
    </location>
</feature>
<dbReference type="Gene3D" id="3.40.50.300">
    <property type="entry name" value="P-loop containing nucleotide triphosphate hydrolases"/>
    <property type="match status" value="1"/>
</dbReference>
<feature type="compositionally biased region" description="Basic and acidic residues" evidence="7">
    <location>
        <begin position="360"/>
        <end position="372"/>
    </location>
</feature>
<feature type="transmembrane region" description="Helical" evidence="8">
    <location>
        <begin position="1091"/>
        <end position="1112"/>
    </location>
</feature>
<feature type="transmembrane region" description="Helical" evidence="8">
    <location>
        <begin position="1195"/>
        <end position="1216"/>
    </location>
</feature>
<feature type="region of interest" description="Disordered" evidence="7">
    <location>
        <begin position="356"/>
        <end position="440"/>
    </location>
</feature>
<comment type="similarity">
    <text evidence="2">Belongs to the TRAFAC class TrmE-Era-EngA-EngB-Septin-like GTPase superfamily. AIG1/Toc34/Toc159-like paraseptin GTPase family. IAN subfamily.</text>
</comment>
<dbReference type="GO" id="GO:0005525">
    <property type="term" value="F:GTP binding"/>
    <property type="evidence" value="ECO:0007669"/>
    <property type="project" value="InterPro"/>
</dbReference>
<feature type="transmembrane region" description="Helical" evidence="8">
    <location>
        <begin position="964"/>
        <end position="985"/>
    </location>
</feature>
<feature type="compositionally biased region" description="Acidic residues" evidence="7">
    <location>
        <begin position="720"/>
        <end position="735"/>
    </location>
</feature>
<keyword evidence="6 8" id="KW-0472">Membrane</keyword>
<protein>
    <recommendedName>
        <fullName evidence="12">N-acetyltransferase domain-containing protein</fullName>
    </recommendedName>
</protein>
<feature type="transmembrane region" description="Helical" evidence="8">
    <location>
        <begin position="836"/>
        <end position="860"/>
    </location>
</feature>
<dbReference type="OrthoDB" id="329272at2759"/>
<dbReference type="GO" id="GO:0005737">
    <property type="term" value="C:cytoplasm"/>
    <property type="evidence" value="ECO:0007669"/>
    <property type="project" value="TreeGrafter"/>
</dbReference>
<reference evidence="11" key="1">
    <citation type="submission" date="2017-05" db="UniProtKB">
        <authorList>
            <consortium name="EnsemblMetazoa"/>
        </authorList>
    </citation>
    <scope>IDENTIFICATION</scope>
</reference>
<feature type="transmembrane region" description="Helical" evidence="8">
    <location>
        <begin position="1228"/>
        <end position="1248"/>
    </location>
</feature>
<keyword evidence="5 8" id="KW-1133">Transmembrane helix</keyword>
<dbReference type="PROSITE" id="PS51186">
    <property type="entry name" value="GNAT"/>
    <property type="match status" value="1"/>
</dbReference>
<dbReference type="InterPro" id="IPR000109">
    <property type="entry name" value="POT_fam"/>
</dbReference>
<dbReference type="PANTHER" id="PTHR13538">
    <property type="entry name" value="N-ACETYLTRANSFERASE 6"/>
    <property type="match status" value="1"/>
</dbReference>
<feature type="transmembrane region" description="Helical" evidence="8">
    <location>
        <begin position="896"/>
        <end position="915"/>
    </location>
</feature>
<dbReference type="GO" id="GO:0022857">
    <property type="term" value="F:transmembrane transporter activity"/>
    <property type="evidence" value="ECO:0007669"/>
    <property type="project" value="InterPro"/>
</dbReference>
<evidence type="ECO:0000259" key="10">
    <source>
        <dbReference type="PROSITE" id="PS51720"/>
    </source>
</evidence>
<dbReference type="SUPFAM" id="SSF52540">
    <property type="entry name" value="P-loop containing nucleoside triphosphate hydrolases"/>
    <property type="match status" value="1"/>
</dbReference>
<feature type="region of interest" description="Disordered" evidence="7">
    <location>
        <begin position="717"/>
        <end position="765"/>
    </location>
</feature>
<keyword evidence="4" id="KW-0547">Nucleotide-binding</keyword>
<sequence>MAELVQSKSTKPKKPDGKVKQITGAFSKAGRALVNAPRHLLDLQKDAGKALESLLRRAWAHQRELRILVTGKTGQGKSTLINGILGTCVAAEGAGAKRCTTQVEMFSKTIKGVPVKVFDSPGLQDRTANEEEYIQGMRETCKELSLVLYCTKMINTRLTDDDKNAMVKLTKAFGEGFWNYSVFVLTFANLENVTRKDDRDADEEEPDDDDEEGWKELEKRRFMRRLELWKEELQNFLIDEVGVSKKIATKIPVIPTGDNKKSRKNKEPLRLPDRYNWFNNFWEACCLRVKETRLFLQINSDCMVAKDEGDDDDPDEEEDDTEEPFKALSPEEEKKDLEEKLKTIERFKSARNNFIQLQQKSEEERKIPEPIKPRPLSSYQVPVQHDQTKKKEVPIKMTRTRRASEPAEPPQLAISNRNPTPTNKTPPPTVAPKPVRPKMKESSYGLPTIPMDALKPGATYKPIPPPPPPKCSPTPAVITKEATPPLQLQSISPSGEVVQPSVSVSKSVQVTNHLVDQDIHIHPTLVKEVAVETVRRGFGEYVADACRAAFDTVIKKPSKWCGDSGHVASYMQMADDYEVLELQFRPDLLEPAAHLLNEQWPRSLEARKHSISDSKTDLPVSLLLITKDKERVIGFVRIFKVANRSNAGLIESLVISPDMRRCGFGRRLMEAAEAHVKRLGYTTMHLSTNDQHIFYKRIGYIESTSVNAVRKCTAIHQTSDDEDDSSCNEAIDEPLPEPSPNVNDSTDTPIATSLPPPPPPPPPPPLLVPKIDDTVTKCYSLSVGREVSVIMIRGAKQILLISFPALLVLIWDYLMYSHNYLFRFSMNTTTDPSIQWYVKLVTSYLGFLLFPFFGVLADVWIGRHKAILYGIFLCFVAWIIGGIGIIVYTLYTNQPILWTIWSIAFLFQLAGYSNFRVNAIQYNIDQVVGASADKLSTIICWHSAAVPITRCFIHALKCSPLDKYYTIFITSGIAIAIVMVSHSLFKHKLENISLIKNPIKLIVKVLCYARKHKYPESRSALTYWVNETPSRLDLAKEKYGGPFTEEEVEDVKTIFRILPLLIGVVGFACSDDHTSNAHTNLIANDKSLSCFLSLESVFFFINTVLLLLYLFVFRMCCRKYIPSMLVRMGLGLIFALGSTVFKTILFNTDHEIHYVQKLLFIPRGLLQAIACALIVPASLEFTVAQSPVYMRGIMVSMWIASWSVGYFISTIIKFSFDCEGRFICKNFNLYLTESITVCIIIIIFFLLAKRYKYRVRDNDANIYQIAEDYYQRYIDIEQAKDDAQS</sequence>
<feature type="transmembrane region" description="Helical" evidence="8">
    <location>
        <begin position="1165"/>
        <end position="1183"/>
    </location>
</feature>
<dbReference type="Gene3D" id="1.20.1250.20">
    <property type="entry name" value="MFS general substrate transporter like domains"/>
    <property type="match status" value="1"/>
</dbReference>
<feature type="domain" description="N-acetyltransferase" evidence="9">
    <location>
        <begin position="579"/>
        <end position="738"/>
    </location>
</feature>
<keyword evidence="3 8" id="KW-0812">Transmembrane</keyword>
<feature type="transmembrane region" description="Helical" evidence="8">
    <location>
        <begin position="1124"/>
        <end position="1145"/>
    </location>
</feature>
<dbReference type="InParanoid" id="A0A1X7TA90"/>
<dbReference type="InterPro" id="IPR027417">
    <property type="entry name" value="P-loop_NTPase"/>
</dbReference>
<feature type="domain" description="AIG1-type G" evidence="10">
    <location>
        <begin position="62"/>
        <end position="272"/>
    </location>
</feature>
<evidence type="ECO:0000256" key="6">
    <source>
        <dbReference type="ARBA" id="ARBA00023136"/>
    </source>
</evidence>
<comment type="subcellular location">
    <subcellularLocation>
        <location evidence="1">Membrane</location>
        <topology evidence="1">Multi-pass membrane protein</topology>
    </subcellularLocation>
</comment>
<dbReference type="GO" id="GO:0008080">
    <property type="term" value="F:N-acetyltransferase activity"/>
    <property type="evidence" value="ECO:0007669"/>
    <property type="project" value="InterPro"/>
</dbReference>
<evidence type="ECO:0000256" key="4">
    <source>
        <dbReference type="ARBA" id="ARBA00022741"/>
    </source>
</evidence>
<dbReference type="GO" id="GO:0016020">
    <property type="term" value="C:membrane"/>
    <property type="evidence" value="ECO:0007669"/>
    <property type="project" value="UniProtKB-SubCell"/>
</dbReference>
<organism evidence="11">
    <name type="scientific">Amphimedon queenslandica</name>
    <name type="common">Sponge</name>
    <dbReference type="NCBI Taxonomy" id="400682"/>
    <lineage>
        <taxon>Eukaryota</taxon>
        <taxon>Metazoa</taxon>
        <taxon>Porifera</taxon>
        <taxon>Demospongiae</taxon>
        <taxon>Heteroscleromorpha</taxon>
        <taxon>Haplosclerida</taxon>
        <taxon>Niphatidae</taxon>
        <taxon>Amphimedon</taxon>
    </lineage>
</organism>
<proteinExistence type="inferred from homology"/>
<feature type="compositionally biased region" description="Acidic residues" evidence="7">
    <location>
        <begin position="308"/>
        <end position="322"/>
    </location>
</feature>
<dbReference type="InterPro" id="IPR000182">
    <property type="entry name" value="GNAT_dom"/>
</dbReference>
<dbReference type="Pfam" id="PF00583">
    <property type="entry name" value="Acetyltransf_1"/>
    <property type="match status" value="1"/>
</dbReference>
<evidence type="ECO:0000256" key="2">
    <source>
        <dbReference type="ARBA" id="ARBA00008535"/>
    </source>
</evidence>
<dbReference type="CDD" id="cd04301">
    <property type="entry name" value="NAT_SF"/>
    <property type="match status" value="1"/>
</dbReference>
<dbReference type="EnsemblMetazoa" id="Aqu2.1.11471_001">
    <property type="protein sequence ID" value="Aqu2.1.11471_001"/>
    <property type="gene ID" value="Aqu2.1.11471"/>
</dbReference>
<dbReference type="GO" id="GO:1905502">
    <property type="term" value="F:acetyl-CoA binding"/>
    <property type="evidence" value="ECO:0007669"/>
    <property type="project" value="TreeGrafter"/>
</dbReference>
<dbReference type="InterPro" id="IPR039840">
    <property type="entry name" value="NAA80"/>
</dbReference>
<dbReference type="InterPro" id="IPR006703">
    <property type="entry name" value="G_AIG1"/>
</dbReference>
<evidence type="ECO:0000256" key="3">
    <source>
        <dbReference type="ARBA" id="ARBA00022692"/>
    </source>
</evidence>
<evidence type="ECO:0000256" key="5">
    <source>
        <dbReference type="ARBA" id="ARBA00022989"/>
    </source>
</evidence>
<dbReference type="Pfam" id="PF00854">
    <property type="entry name" value="PTR2"/>
    <property type="match status" value="1"/>
</dbReference>
<dbReference type="PROSITE" id="PS51720">
    <property type="entry name" value="G_AIG1"/>
    <property type="match status" value="1"/>
</dbReference>
<feature type="compositionally biased region" description="Pro residues" evidence="7">
    <location>
        <begin position="754"/>
        <end position="765"/>
    </location>
</feature>
<feature type="compositionally biased region" description="Polar residues" evidence="7">
    <location>
        <begin position="740"/>
        <end position="751"/>
    </location>
</feature>
<evidence type="ECO:0000259" key="9">
    <source>
        <dbReference type="PROSITE" id="PS51186"/>
    </source>
</evidence>